<keyword evidence="2" id="KW-1185">Reference proteome</keyword>
<proteinExistence type="predicted"/>
<accession>A0ACC0LPQ3</accession>
<evidence type="ECO:0000313" key="1">
    <source>
        <dbReference type="EMBL" id="KAI8530521.1"/>
    </source>
</evidence>
<reference evidence="1" key="1">
    <citation type="submission" date="2022-02" db="EMBL/GenBank/DDBJ databases">
        <title>Plant Genome Project.</title>
        <authorList>
            <person name="Zhang R.-G."/>
        </authorList>
    </citation>
    <scope>NUCLEOTIDE SEQUENCE</scope>
    <source>
        <strain evidence="1">AT1</strain>
    </source>
</reference>
<evidence type="ECO:0000313" key="2">
    <source>
        <dbReference type="Proteomes" id="UP001062846"/>
    </source>
</evidence>
<dbReference type="Proteomes" id="UP001062846">
    <property type="component" value="Chromosome 11"/>
</dbReference>
<comment type="caution">
    <text evidence="1">The sequence shown here is derived from an EMBL/GenBank/DDBJ whole genome shotgun (WGS) entry which is preliminary data.</text>
</comment>
<protein>
    <submittedName>
        <fullName evidence="1">Uncharacterized protein</fullName>
    </submittedName>
</protein>
<sequence length="187" mass="20816">MAKLNQALLHPWLDSLEVHFWDPEVHVFKFGIQELCLTVEEFHAYLESHDSDHPIAPMIWESMKKLLKTKLGVSSGATDFLIQDGAIKILRRFEMFNPPKDLTDFKYQGHRITACCICLLTAFLLVSSFGEPISLLVGVAAQIEAHKNVAPLVLAKTLMGLNVVHAGQTQTFGDVALRPAEFDDASS</sequence>
<name>A0ACC0LPQ3_RHOML</name>
<dbReference type="EMBL" id="CM046398">
    <property type="protein sequence ID" value="KAI8530521.1"/>
    <property type="molecule type" value="Genomic_DNA"/>
</dbReference>
<organism evidence="1 2">
    <name type="scientific">Rhododendron molle</name>
    <name type="common">Chinese azalea</name>
    <name type="synonym">Azalea mollis</name>
    <dbReference type="NCBI Taxonomy" id="49168"/>
    <lineage>
        <taxon>Eukaryota</taxon>
        <taxon>Viridiplantae</taxon>
        <taxon>Streptophyta</taxon>
        <taxon>Embryophyta</taxon>
        <taxon>Tracheophyta</taxon>
        <taxon>Spermatophyta</taxon>
        <taxon>Magnoliopsida</taxon>
        <taxon>eudicotyledons</taxon>
        <taxon>Gunneridae</taxon>
        <taxon>Pentapetalae</taxon>
        <taxon>asterids</taxon>
        <taxon>Ericales</taxon>
        <taxon>Ericaceae</taxon>
        <taxon>Ericoideae</taxon>
        <taxon>Rhodoreae</taxon>
        <taxon>Rhododendron</taxon>
    </lineage>
</organism>
<gene>
    <name evidence="1" type="ORF">RHMOL_Rhmol11G0065800</name>
</gene>